<evidence type="ECO:0000313" key="3">
    <source>
        <dbReference type="Proteomes" id="UP000235392"/>
    </source>
</evidence>
<reference evidence="2 3" key="1">
    <citation type="submission" date="2017-11" db="EMBL/GenBank/DDBJ databases">
        <title>De novo assembly and phasing of dikaryotic genomes from two isolates of Puccinia coronata f. sp. avenae, the causal agent of oat crown rust.</title>
        <authorList>
            <person name="Miller M.E."/>
            <person name="Zhang Y."/>
            <person name="Omidvar V."/>
            <person name="Sperschneider J."/>
            <person name="Schwessinger B."/>
            <person name="Raley C."/>
            <person name="Palmer J.M."/>
            <person name="Garnica D."/>
            <person name="Upadhyaya N."/>
            <person name="Rathjen J."/>
            <person name="Taylor J.M."/>
            <person name="Park R.F."/>
            <person name="Dodds P.N."/>
            <person name="Hirsch C.D."/>
            <person name="Kianian S.F."/>
            <person name="Figueroa M."/>
        </authorList>
    </citation>
    <scope>NUCLEOTIDE SEQUENCE [LARGE SCALE GENOMIC DNA]</scope>
    <source>
        <strain evidence="2">12SD80</strain>
    </source>
</reference>
<evidence type="ECO:0000313" key="2">
    <source>
        <dbReference type="EMBL" id="PLW24131.1"/>
    </source>
</evidence>
<dbReference type="PANTHER" id="PTHR33096">
    <property type="entry name" value="CXC2 DOMAIN-CONTAINING PROTEIN"/>
    <property type="match status" value="1"/>
</dbReference>
<gene>
    <name evidence="2" type="ORF">PCASD_06692</name>
</gene>
<dbReference type="Proteomes" id="UP000235392">
    <property type="component" value="Unassembled WGS sequence"/>
</dbReference>
<dbReference type="InterPro" id="IPR041320">
    <property type="entry name" value="CxC1"/>
</dbReference>
<name>A0A2N5TF62_9BASI</name>
<dbReference type="AlphaFoldDB" id="A0A2N5TF62"/>
<dbReference type="EMBL" id="PGCI01000615">
    <property type="protein sequence ID" value="PLW24131.1"/>
    <property type="molecule type" value="Genomic_DNA"/>
</dbReference>
<proteinExistence type="predicted"/>
<sequence>MTLTVDRYNQSGSRAQRLRRMMHAERISSSRAHLLGQQRRRRQRQAATLEAPNEYTFHHDECQFEEVRVPLHQDRPDEWVTLDPEEDDELDHAVYEDLERWRQEAKDLNWDSIMDKLHAYYMDLKARTKNWTDPNSYSDFVKCTCAPHICHKRMVNMVDIFAQRRVQCTFCQCTPDAIRLLQIGFLPASPITPQTAFSLPLLIFHNALWKHCHVGVLPFTDALREWLEPRSERLFARRKRHARELRKPFSAAVDLYRSLENQTNNLINHVLRLGPQDILASHSCPACFGPRPTNVNDYPTSTRDQLIICLDGNFQHRHHSKASRDYRPLQTPRIFLHPEEITQATQMIRKKEIELSPENKADRCADSHKAADDKRNESTWKGCDDTGLMGCCCRHNAAIFMGNIYKSGEQRCQPVAILSKLISQCEPDRPISVLYDIGCSLNKYMKARNLLEEHWGRLKFGTSVFHAYAHNWLCQLDYNPRFNIGWGLSDGEGLERLWSDLSPLISPLRYATQNHRLASIAHQLAHHNQKGIRKLPIWLSKKFKLALSRHQEASDTLSGLAQKRNCHLSPAVNYHPSFFQEQWEEQRLFQKQHTEAEEERRRKLVAIYKQEAALFMLRYSTSDRLQGPEKFLATEEDLHELLDSIIDHLNLLRRKAEEIEREEGMAGVANDEEAKLRLLLWDAKSELFIQAVHIQGEKRPLIDSKTMGSRLGTRMKENIFKALQN</sequence>
<dbReference type="PANTHER" id="PTHR33096:SF1">
    <property type="entry name" value="CXC1-LIKE CYSTEINE CLUSTER ASSOCIATED WITH KDZ TRANSPOSASES DOMAIN-CONTAINING PROTEIN"/>
    <property type="match status" value="1"/>
</dbReference>
<dbReference type="Pfam" id="PF18802">
    <property type="entry name" value="CxC1"/>
    <property type="match status" value="1"/>
</dbReference>
<dbReference type="InterPro" id="IPR040521">
    <property type="entry name" value="KDZ"/>
</dbReference>
<dbReference type="Pfam" id="PF18758">
    <property type="entry name" value="KDZ"/>
    <property type="match status" value="1"/>
</dbReference>
<organism evidence="2 3">
    <name type="scientific">Puccinia coronata f. sp. avenae</name>
    <dbReference type="NCBI Taxonomy" id="200324"/>
    <lineage>
        <taxon>Eukaryota</taxon>
        <taxon>Fungi</taxon>
        <taxon>Dikarya</taxon>
        <taxon>Basidiomycota</taxon>
        <taxon>Pucciniomycotina</taxon>
        <taxon>Pucciniomycetes</taxon>
        <taxon>Pucciniales</taxon>
        <taxon>Pucciniaceae</taxon>
        <taxon>Puccinia</taxon>
    </lineage>
</organism>
<accession>A0A2N5TF62</accession>
<evidence type="ECO:0000259" key="1">
    <source>
        <dbReference type="Pfam" id="PF18802"/>
    </source>
</evidence>
<comment type="caution">
    <text evidence="2">The sequence shown here is derived from an EMBL/GenBank/DDBJ whole genome shotgun (WGS) entry which is preliminary data.</text>
</comment>
<protein>
    <recommendedName>
        <fullName evidence="1">CxC1-like cysteine cluster associated with KDZ transposases domain-containing protein</fullName>
    </recommendedName>
</protein>
<feature type="domain" description="CxC1-like cysteine cluster associated with KDZ transposases" evidence="1">
    <location>
        <begin position="130"/>
        <end position="232"/>
    </location>
</feature>